<evidence type="ECO:0000313" key="3">
    <source>
        <dbReference type="Proteomes" id="UP001190700"/>
    </source>
</evidence>
<gene>
    <name evidence="2" type="ORF">CYMTET_19376</name>
</gene>
<dbReference type="PANTHER" id="PTHR46866">
    <property type="entry name" value="GH12955P"/>
    <property type="match status" value="1"/>
</dbReference>
<protein>
    <submittedName>
        <fullName evidence="2">Uncharacterized protein</fullName>
    </submittedName>
</protein>
<dbReference type="Proteomes" id="UP001190700">
    <property type="component" value="Unassembled WGS sequence"/>
</dbReference>
<organism evidence="2 3">
    <name type="scientific">Cymbomonas tetramitiformis</name>
    <dbReference type="NCBI Taxonomy" id="36881"/>
    <lineage>
        <taxon>Eukaryota</taxon>
        <taxon>Viridiplantae</taxon>
        <taxon>Chlorophyta</taxon>
        <taxon>Pyramimonadophyceae</taxon>
        <taxon>Pyramimonadales</taxon>
        <taxon>Pyramimonadaceae</taxon>
        <taxon>Cymbomonas</taxon>
    </lineage>
</organism>
<keyword evidence="3" id="KW-1185">Reference proteome</keyword>
<feature type="non-terminal residue" evidence="2">
    <location>
        <position position="1"/>
    </location>
</feature>
<dbReference type="EMBL" id="LGRX02009042">
    <property type="protein sequence ID" value="KAK3272323.1"/>
    <property type="molecule type" value="Genomic_DNA"/>
</dbReference>
<name>A0AAE0G6B8_9CHLO</name>
<reference evidence="2 3" key="1">
    <citation type="journal article" date="2015" name="Genome Biol. Evol.">
        <title>Comparative Genomics of a Bacterivorous Green Alga Reveals Evolutionary Causalities and Consequences of Phago-Mixotrophic Mode of Nutrition.</title>
        <authorList>
            <person name="Burns J.A."/>
            <person name="Paasch A."/>
            <person name="Narechania A."/>
            <person name="Kim E."/>
        </authorList>
    </citation>
    <scope>NUCLEOTIDE SEQUENCE [LARGE SCALE GENOMIC DNA]</scope>
    <source>
        <strain evidence="2 3">PLY_AMNH</strain>
    </source>
</reference>
<accession>A0AAE0G6B8</accession>
<dbReference type="AlphaFoldDB" id="A0AAE0G6B8"/>
<evidence type="ECO:0000256" key="1">
    <source>
        <dbReference type="SAM" id="MobiDB-lite"/>
    </source>
</evidence>
<dbReference type="PANTHER" id="PTHR46866:SF1">
    <property type="entry name" value="GH12955P"/>
    <property type="match status" value="1"/>
</dbReference>
<sequence length="573" mass="59999">VRLLLKPGSGCTLLEIRQLWQYGSRPAVKACPALRPRSAELVRRSARPRPCPARLQRLHLAAKAARAGLMDALASEAVSLAAPTCLAALHTAASQISDPKATTVLELSPVQVAEGGAAVLGALAEGLSGDEAQRLLLPTLQGLLGGHGPHAVKRGQTANGGALRAALLAVPVVRSLWRVLGPGVFLTHVHPLVIASLRKGTPDEVSSAAAALLESAARVQPLPVTLRRTVRPLLAVLGEGAAVVRPFLEVARGIGEAAIARHIIPALTAVLAAADPPSSTASATPGGGSGAGGAGWSTVMVASGERVGPVAARLLGCVEVLEGLLPMLPPAVIETDVLPRPSAPPSPLLSLLLQPYPCLPLLKRAAQCLLAAADHLGPGSVVECLLPHLRIFFQACEQVELDPEMFKHRKNLERELDQPNEPRFMGEQEASSDPAKKEVHIELLRILYPTFAQVVGITSLRAAVSNWHLLEHKLYAFCGWVPAGGEATEATQIRGSRGQPAPDGIAQAGSSVHERVETERAAMLLDGIIPMWIPGVRPAPDSRPGECSTPIFGKSKLDSIARSCSALMTRACS</sequence>
<proteinExistence type="predicted"/>
<comment type="caution">
    <text evidence="2">The sequence shown here is derived from an EMBL/GenBank/DDBJ whole genome shotgun (WGS) entry which is preliminary data.</text>
</comment>
<evidence type="ECO:0000313" key="2">
    <source>
        <dbReference type="EMBL" id="KAK3272323.1"/>
    </source>
</evidence>
<feature type="region of interest" description="Disordered" evidence="1">
    <location>
        <begin position="413"/>
        <end position="432"/>
    </location>
</feature>